<name>A0A1F5ZLD6_9BACT</name>
<accession>A0A1F5ZLD6</accession>
<dbReference type="SUPFAM" id="SSF50447">
    <property type="entry name" value="Translation proteins"/>
    <property type="match status" value="1"/>
</dbReference>
<evidence type="ECO:0000313" key="1">
    <source>
        <dbReference type="EMBL" id="OGG13134.1"/>
    </source>
</evidence>
<protein>
    <recommendedName>
        <fullName evidence="3">Translation elongation factor-like protein</fullName>
    </recommendedName>
</protein>
<dbReference type="Proteomes" id="UP000177416">
    <property type="component" value="Unassembled WGS sequence"/>
</dbReference>
<gene>
    <name evidence="1" type="ORF">A2875_00315</name>
</gene>
<dbReference type="EMBL" id="MFJJ01000048">
    <property type="protein sequence ID" value="OGG13134.1"/>
    <property type="molecule type" value="Genomic_DNA"/>
</dbReference>
<reference evidence="1 2" key="1">
    <citation type="journal article" date="2016" name="Nat. Commun.">
        <title>Thousands of microbial genomes shed light on interconnected biogeochemical processes in an aquifer system.</title>
        <authorList>
            <person name="Anantharaman K."/>
            <person name="Brown C.T."/>
            <person name="Hug L.A."/>
            <person name="Sharon I."/>
            <person name="Castelle C.J."/>
            <person name="Probst A.J."/>
            <person name="Thomas B.C."/>
            <person name="Singh A."/>
            <person name="Wilkins M.J."/>
            <person name="Karaoz U."/>
            <person name="Brodie E.L."/>
            <person name="Williams K.H."/>
            <person name="Hubbard S.S."/>
            <person name="Banfield J.F."/>
        </authorList>
    </citation>
    <scope>NUCLEOTIDE SEQUENCE [LARGE SCALE GENOMIC DNA]</scope>
</reference>
<sequence>MDVQIGKITHFYDKIGVAVVEVTNQSLRVGNKIKISGHDNEFNQIIESLQVEHTQVAKVKPGESCGVKVDQPVRAGDVLFLVTK</sequence>
<organism evidence="1 2">
    <name type="scientific">Candidatus Gottesmanbacteria bacterium RIFCSPHIGHO2_01_FULL_46_14</name>
    <dbReference type="NCBI Taxonomy" id="1798380"/>
    <lineage>
        <taxon>Bacteria</taxon>
        <taxon>Candidatus Gottesmaniibacteriota</taxon>
    </lineage>
</organism>
<dbReference type="InterPro" id="IPR009000">
    <property type="entry name" value="Transl_B-barrel_sf"/>
</dbReference>
<comment type="caution">
    <text evidence="1">The sequence shown here is derived from an EMBL/GenBank/DDBJ whole genome shotgun (WGS) entry which is preliminary data.</text>
</comment>
<evidence type="ECO:0008006" key="3">
    <source>
        <dbReference type="Google" id="ProtNLM"/>
    </source>
</evidence>
<proteinExistence type="predicted"/>
<dbReference type="Gene3D" id="2.40.30.10">
    <property type="entry name" value="Translation factors"/>
    <property type="match status" value="1"/>
</dbReference>
<evidence type="ECO:0000313" key="2">
    <source>
        <dbReference type="Proteomes" id="UP000177416"/>
    </source>
</evidence>
<dbReference type="AlphaFoldDB" id="A0A1F5ZLD6"/>